<comment type="similarity">
    <text evidence="1 5">Belongs to the bacterial ribosomal protein bL33 family.</text>
</comment>
<organism evidence="6">
    <name type="scientific">Acanthoceras zachariasii</name>
    <dbReference type="NCBI Taxonomy" id="451788"/>
    <lineage>
        <taxon>Eukaryota</taxon>
        <taxon>Sar</taxon>
        <taxon>Stramenopiles</taxon>
        <taxon>Ochrophyta</taxon>
        <taxon>Bacillariophyta</taxon>
        <taxon>Coscinodiscophyceae</taxon>
        <taxon>Chaetocerotophycidae</taxon>
        <taxon>Chaetocerotales</taxon>
        <taxon>Acanthocerataceae</taxon>
        <taxon>Acanthoceras</taxon>
    </lineage>
</organism>
<dbReference type="PANTHER" id="PTHR43168">
    <property type="entry name" value="50S RIBOSOMAL PROTEIN L33, CHLOROPLASTIC"/>
    <property type="match status" value="1"/>
</dbReference>
<gene>
    <name evidence="5 6" type="primary">rpl33</name>
</gene>
<sequence length="64" mass="7542">MAKNKGTRIQITLECTECRSNNNKRSVGVSRYTTQKNRRNDPARIELKKYCPHCNKHTIHKEIK</sequence>
<dbReference type="GO" id="GO:0006412">
    <property type="term" value="P:translation"/>
    <property type="evidence" value="ECO:0007669"/>
    <property type="project" value="UniProtKB-UniRule"/>
</dbReference>
<proteinExistence type="inferred from homology"/>
<dbReference type="GeneID" id="36960354"/>
<dbReference type="GO" id="GO:0005840">
    <property type="term" value="C:ribosome"/>
    <property type="evidence" value="ECO:0007669"/>
    <property type="project" value="UniProtKB-KW"/>
</dbReference>
<dbReference type="PANTHER" id="PTHR43168:SF2">
    <property type="entry name" value="LARGE RIBOSOMAL SUBUNIT PROTEIN BL33C"/>
    <property type="match status" value="1"/>
</dbReference>
<reference evidence="6" key="1">
    <citation type="journal article" date="2018" name="Adv. Bot. Res.">
        <title>Evolution of the Plastid Genomes in Diatoms.</title>
        <authorList>
            <person name="Yu M."/>
            <person name="Ashworth M.P."/>
            <person name="Hajrah N.H."/>
            <person name="Khiyami M.A."/>
            <person name="Sabir M.J."/>
            <person name="Alhebshi A.M."/>
            <person name="Al-Malki A.L."/>
            <person name="Sabir J.S.M."/>
            <person name="Theriot E.C."/>
            <person name="Jansen R.K."/>
        </authorList>
    </citation>
    <scope>NUCLEOTIDE SEQUENCE</scope>
</reference>
<dbReference type="Gene3D" id="2.20.28.120">
    <property type="entry name" value="Ribosomal protein L33"/>
    <property type="match status" value="1"/>
</dbReference>
<dbReference type="AlphaFoldDB" id="A0A2U9NTL4"/>
<keyword evidence="2 5" id="KW-0689">Ribosomal protein</keyword>
<keyword evidence="6" id="KW-0934">Plastid</keyword>
<geneLocation type="chloroplast" evidence="6"/>
<dbReference type="InterPro" id="IPR038584">
    <property type="entry name" value="Ribosomal_bL33_sf"/>
</dbReference>
<protein>
    <recommendedName>
        <fullName evidence="4 5">Large ribosomal subunit protein bL33c</fullName>
    </recommendedName>
</protein>
<dbReference type="NCBIfam" id="TIGR01023">
    <property type="entry name" value="rpmG_bact"/>
    <property type="match status" value="1"/>
</dbReference>
<name>A0A2U9NTL4_9STRA</name>
<evidence type="ECO:0000256" key="5">
    <source>
        <dbReference type="HAMAP-Rule" id="MF_00294"/>
    </source>
</evidence>
<dbReference type="GO" id="GO:1990904">
    <property type="term" value="C:ribonucleoprotein complex"/>
    <property type="evidence" value="ECO:0007669"/>
    <property type="project" value="UniProtKB-KW"/>
</dbReference>
<dbReference type="NCBIfam" id="NF001764">
    <property type="entry name" value="PRK00504.1"/>
    <property type="match status" value="1"/>
</dbReference>
<dbReference type="GO" id="GO:0009507">
    <property type="term" value="C:chloroplast"/>
    <property type="evidence" value="ECO:0007669"/>
    <property type="project" value="UniProtKB-SubCell"/>
</dbReference>
<dbReference type="Pfam" id="PF00471">
    <property type="entry name" value="Ribosomal_L33"/>
    <property type="match status" value="1"/>
</dbReference>
<dbReference type="InterPro" id="IPR018264">
    <property type="entry name" value="Ribosomal_bL33_CS"/>
</dbReference>
<comment type="subcellular location">
    <subcellularLocation>
        <location evidence="5">Plastid</location>
        <location evidence="5">Chloroplast</location>
    </subcellularLocation>
</comment>
<dbReference type="GO" id="GO:0003735">
    <property type="term" value="F:structural constituent of ribosome"/>
    <property type="evidence" value="ECO:0007669"/>
    <property type="project" value="InterPro"/>
</dbReference>
<evidence type="ECO:0000256" key="3">
    <source>
        <dbReference type="ARBA" id="ARBA00023274"/>
    </source>
</evidence>
<evidence type="ECO:0000256" key="1">
    <source>
        <dbReference type="ARBA" id="ARBA00007596"/>
    </source>
</evidence>
<dbReference type="HAMAP" id="MF_00294">
    <property type="entry name" value="Ribosomal_bL33"/>
    <property type="match status" value="1"/>
</dbReference>
<evidence type="ECO:0000256" key="2">
    <source>
        <dbReference type="ARBA" id="ARBA00022980"/>
    </source>
</evidence>
<dbReference type="InterPro" id="IPR011332">
    <property type="entry name" value="Ribosomal_zn-bd"/>
</dbReference>
<keyword evidence="6" id="KW-0150">Chloroplast</keyword>
<dbReference type="EMBL" id="MG755808">
    <property type="protein sequence ID" value="AWT40409.1"/>
    <property type="molecule type" value="Genomic_DNA"/>
</dbReference>
<evidence type="ECO:0000256" key="4">
    <source>
        <dbReference type="ARBA" id="ARBA00035276"/>
    </source>
</evidence>
<dbReference type="NCBIfam" id="NF001860">
    <property type="entry name" value="PRK00595.1"/>
    <property type="match status" value="1"/>
</dbReference>
<evidence type="ECO:0000313" key="6">
    <source>
        <dbReference type="EMBL" id="AWT40409.1"/>
    </source>
</evidence>
<dbReference type="PROSITE" id="PS00582">
    <property type="entry name" value="RIBOSOMAL_L33"/>
    <property type="match status" value="1"/>
</dbReference>
<keyword evidence="3 5" id="KW-0687">Ribonucleoprotein</keyword>
<dbReference type="InterPro" id="IPR001705">
    <property type="entry name" value="Ribosomal_bL33"/>
</dbReference>
<dbReference type="SUPFAM" id="SSF57829">
    <property type="entry name" value="Zn-binding ribosomal proteins"/>
    <property type="match status" value="1"/>
</dbReference>
<dbReference type="RefSeq" id="YP_009497696.1">
    <property type="nucleotide sequence ID" value="NC_038009.1"/>
</dbReference>
<accession>A0A2U9NTL4</accession>